<dbReference type="FunFam" id="3.30.420.40:FF:000004">
    <property type="entry name" value="Molecular chaperone DnaK"/>
    <property type="match status" value="1"/>
</dbReference>
<comment type="induction">
    <text evidence="8">By stress conditions e.g. heat shock.</text>
</comment>
<evidence type="ECO:0000256" key="1">
    <source>
        <dbReference type="ARBA" id="ARBA00007381"/>
    </source>
</evidence>
<dbReference type="Pfam" id="PF00012">
    <property type="entry name" value="HSP70"/>
    <property type="match status" value="1"/>
</dbReference>
<dbReference type="PROSITE" id="PS01036">
    <property type="entry name" value="HSP70_3"/>
    <property type="match status" value="1"/>
</dbReference>
<keyword evidence="3 8" id="KW-0597">Phosphoprotein</keyword>
<keyword evidence="4 8" id="KW-0547">Nucleotide-binding</keyword>
<dbReference type="PROSITE" id="PS00329">
    <property type="entry name" value="HSP70_2"/>
    <property type="match status" value="1"/>
</dbReference>
<evidence type="ECO:0000256" key="2">
    <source>
        <dbReference type="ARBA" id="ARBA00014415"/>
    </source>
</evidence>
<feature type="region of interest" description="Disordered" evidence="10">
    <location>
        <begin position="613"/>
        <end position="637"/>
    </location>
</feature>
<reference evidence="11 12" key="1">
    <citation type="submission" date="2020-08" db="EMBL/GenBank/DDBJ databases">
        <title>Functional genomics of gut bacteria from endangered species of beetles.</title>
        <authorList>
            <person name="Carlos-Shanley C."/>
        </authorList>
    </citation>
    <scope>NUCLEOTIDE SEQUENCE [LARGE SCALE GENOMIC DNA]</scope>
    <source>
        <strain evidence="11 12">S00198</strain>
    </source>
</reference>
<dbReference type="SUPFAM" id="SSF53067">
    <property type="entry name" value="Actin-like ATPase domain"/>
    <property type="match status" value="2"/>
</dbReference>
<dbReference type="SUPFAM" id="SSF100920">
    <property type="entry name" value="Heat shock protein 70kD (HSP70), peptide-binding domain"/>
    <property type="match status" value="1"/>
</dbReference>
<keyword evidence="5 8" id="KW-0067">ATP-binding</keyword>
<keyword evidence="7 8" id="KW-0143">Chaperone</keyword>
<dbReference type="HAMAP" id="MF_00332">
    <property type="entry name" value="DnaK"/>
    <property type="match status" value="1"/>
</dbReference>
<dbReference type="EMBL" id="JACHLK010000005">
    <property type="protein sequence ID" value="MBB6560321.1"/>
    <property type="molecule type" value="Genomic_DNA"/>
</dbReference>
<dbReference type="GO" id="GO:0051082">
    <property type="term" value="F:unfolded protein binding"/>
    <property type="evidence" value="ECO:0007669"/>
    <property type="project" value="InterPro"/>
</dbReference>
<evidence type="ECO:0000256" key="8">
    <source>
        <dbReference type="HAMAP-Rule" id="MF_00332"/>
    </source>
</evidence>
<dbReference type="FunFam" id="2.60.34.10:FF:000014">
    <property type="entry name" value="Chaperone protein DnaK HSP70"/>
    <property type="match status" value="1"/>
</dbReference>
<comment type="caution">
    <text evidence="11">The sequence shown here is derived from an EMBL/GenBank/DDBJ whole genome shotgun (WGS) entry which is preliminary data.</text>
</comment>
<keyword evidence="6 8" id="KW-0346">Stress response</keyword>
<dbReference type="FunFam" id="3.90.640.10:FF:000003">
    <property type="entry name" value="Molecular chaperone DnaK"/>
    <property type="match status" value="1"/>
</dbReference>
<evidence type="ECO:0000256" key="3">
    <source>
        <dbReference type="ARBA" id="ARBA00022553"/>
    </source>
</evidence>
<keyword evidence="12" id="KW-1185">Reference proteome</keyword>
<dbReference type="AlphaFoldDB" id="A0A7X0PEG1"/>
<dbReference type="FunFam" id="1.20.1270.10:FF:000001">
    <property type="entry name" value="Molecular chaperone DnaK"/>
    <property type="match status" value="1"/>
</dbReference>
<gene>
    <name evidence="8" type="primary">dnaK</name>
    <name evidence="11" type="ORF">HNP48_002995</name>
</gene>
<dbReference type="InterPro" id="IPR043129">
    <property type="entry name" value="ATPase_NBD"/>
</dbReference>
<dbReference type="Proteomes" id="UP000575083">
    <property type="component" value="Unassembled WGS sequence"/>
</dbReference>
<dbReference type="Gene3D" id="1.20.1270.10">
    <property type="match status" value="1"/>
</dbReference>
<dbReference type="RefSeq" id="WP_184858217.1">
    <property type="nucleotide sequence ID" value="NZ_JACHLK010000005.1"/>
</dbReference>
<feature type="modified residue" description="Phosphothreonine; by autocatalysis" evidence="8">
    <location>
        <position position="200"/>
    </location>
</feature>
<dbReference type="PROSITE" id="PS00297">
    <property type="entry name" value="HSP70_1"/>
    <property type="match status" value="1"/>
</dbReference>
<organism evidence="11 12">
    <name type="scientific">Acidovorax soli</name>
    <dbReference type="NCBI Taxonomy" id="592050"/>
    <lineage>
        <taxon>Bacteria</taxon>
        <taxon>Pseudomonadati</taxon>
        <taxon>Pseudomonadota</taxon>
        <taxon>Betaproteobacteria</taxon>
        <taxon>Burkholderiales</taxon>
        <taxon>Comamonadaceae</taxon>
        <taxon>Acidovorax</taxon>
    </lineage>
</organism>
<dbReference type="PANTHER" id="PTHR19375">
    <property type="entry name" value="HEAT SHOCK PROTEIN 70KDA"/>
    <property type="match status" value="1"/>
</dbReference>
<dbReference type="Gene3D" id="3.90.640.10">
    <property type="entry name" value="Actin, Chain A, domain 4"/>
    <property type="match status" value="1"/>
</dbReference>
<dbReference type="InterPro" id="IPR018181">
    <property type="entry name" value="Heat_shock_70_CS"/>
</dbReference>
<evidence type="ECO:0000313" key="11">
    <source>
        <dbReference type="EMBL" id="MBB6560321.1"/>
    </source>
</evidence>
<accession>A0A7X0PEG1</accession>
<dbReference type="InterPro" id="IPR029048">
    <property type="entry name" value="HSP70_C_sf"/>
</dbReference>
<dbReference type="Gene3D" id="2.60.34.10">
    <property type="entry name" value="Substrate Binding Domain Of DNAk, Chain A, domain 1"/>
    <property type="match status" value="1"/>
</dbReference>
<sequence length="649" mass="69346">MGKIIGIDLGTTNSCVSIMEGNTTRVIENSEGARTTPSIVAYQEDGEILVGASAKRQAVTNPKNTLYAVKRLIGRKFTEKEVQKDIDLMPYKIVAADNGDAWIEVRGNKLSAQQVSADILRKMKKTAEDYLGEPVTEAVITVPAYFNDAQRQATKDAGRIAGLDVKRIINEPTAAALAFGLDKQEKGDRKIAVYDLGGGTFDVSIIEIADVDGEKQFEVLSTNGDTFLGGEDFDQRIIDYIITEFKKEQGVDLSKDVLALQRLKEAAEKSKIELSNSAATDINLPYITADASGPKHLNIKLTRAKLEALVEELIERTIAPCRTAIKDAGVSVSDIHDVILVGGMTRMPKVQEKVKEFFGKEPRKDVNPDEAVAVGAAIQGQVLSGDRKDVLLLDVTPLSLGIETLGGVMTKMITKNTTIPTKFAQTFSTADDNQPAVTIKVFQGEREMASGNKLLGEFNLEGIPPASRGVPQIEVSFDIDANGILHVGAKDKGTGKENKITIKASSGLSEEEIQKMVKDAELNAADDKKKLELIQARNQGEAAVHSVNKSLAEHGDKLDAGEKDAITSAVKALEDALKGEDKAAIEEKTTALMAASQKLGEKMYADAQAAQAAAGAGAADASAQQAAAGGAKPDDDNVVDAEVKEVKKG</sequence>
<evidence type="ECO:0000256" key="6">
    <source>
        <dbReference type="ARBA" id="ARBA00023016"/>
    </source>
</evidence>
<dbReference type="NCBIfam" id="NF001413">
    <property type="entry name" value="PRK00290.1"/>
    <property type="match status" value="1"/>
</dbReference>
<dbReference type="SUPFAM" id="SSF100934">
    <property type="entry name" value="Heat shock protein 70kD (HSP70), C-terminal subdomain"/>
    <property type="match status" value="1"/>
</dbReference>
<dbReference type="CDD" id="cd10234">
    <property type="entry name" value="ASKHA_NBD_HSP70_DnaK-like"/>
    <property type="match status" value="1"/>
</dbReference>
<dbReference type="GO" id="GO:0005524">
    <property type="term" value="F:ATP binding"/>
    <property type="evidence" value="ECO:0007669"/>
    <property type="project" value="UniProtKB-UniRule"/>
</dbReference>
<feature type="compositionally biased region" description="Low complexity" evidence="10">
    <location>
        <begin position="613"/>
        <end position="631"/>
    </location>
</feature>
<evidence type="ECO:0000313" key="12">
    <source>
        <dbReference type="Proteomes" id="UP000575083"/>
    </source>
</evidence>
<evidence type="ECO:0000256" key="4">
    <source>
        <dbReference type="ARBA" id="ARBA00022741"/>
    </source>
</evidence>
<dbReference type="InterPro" id="IPR013126">
    <property type="entry name" value="Hsp_70_fam"/>
</dbReference>
<dbReference type="PRINTS" id="PR00301">
    <property type="entry name" value="HEATSHOCK70"/>
</dbReference>
<dbReference type="NCBIfam" id="NF003520">
    <property type="entry name" value="PRK05183.1"/>
    <property type="match status" value="1"/>
</dbReference>
<dbReference type="InterPro" id="IPR029047">
    <property type="entry name" value="HSP70_peptide-bd_sf"/>
</dbReference>
<dbReference type="Gene3D" id="3.30.420.40">
    <property type="match status" value="2"/>
</dbReference>
<evidence type="ECO:0000256" key="9">
    <source>
        <dbReference type="RuleBase" id="RU003322"/>
    </source>
</evidence>
<comment type="function">
    <text evidence="8">Acts as a chaperone.</text>
</comment>
<evidence type="ECO:0000256" key="5">
    <source>
        <dbReference type="ARBA" id="ARBA00022840"/>
    </source>
</evidence>
<proteinExistence type="evidence at transcript level"/>
<name>A0A7X0PEG1_9BURK</name>
<dbReference type="NCBIfam" id="TIGR02350">
    <property type="entry name" value="prok_dnaK"/>
    <property type="match status" value="1"/>
</dbReference>
<protein>
    <recommendedName>
        <fullName evidence="2 8">Chaperone protein DnaK</fullName>
    </recommendedName>
    <alternativeName>
        <fullName evidence="8">HSP70</fullName>
    </alternativeName>
    <alternativeName>
        <fullName evidence="8">Heat shock 70 kDa protein</fullName>
    </alternativeName>
    <alternativeName>
        <fullName evidence="8">Heat shock protein 70</fullName>
    </alternativeName>
</protein>
<comment type="similarity">
    <text evidence="1 8 9">Belongs to the heat shock protein 70 family.</text>
</comment>
<dbReference type="InterPro" id="IPR012725">
    <property type="entry name" value="Chaperone_DnaK"/>
</dbReference>
<evidence type="ECO:0000256" key="10">
    <source>
        <dbReference type="SAM" id="MobiDB-lite"/>
    </source>
</evidence>
<evidence type="ECO:0000256" key="7">
    <source>
        <dbReference type="ARBA" id="ARBA00023186"/>
    </source>
</evidence>
<dbReference type="GO" id="GO:0140662">
    <property type="term" value="F:ATP-dependent protein folding chaperone"/>
    <property type="evidence" value="ECO:0007669"/>
    <property type="project" value="InterPro"/>
</dbReference>